<evidence type="ECO:0000256" key="9">
    <source>
        <dbReference type="ARBA" id="ARBA00023280"/>
    </source>
</evidence>
<evidence type="ECO:0000259" key="11">
    <source>
        <dbReference type="Pfam" id="PF03716"/>
    </source>
</evidence>
<reference evidence="12" key="1">
    <citation type="submission" date="2016-09" db="EMBL/GenBank/DDBJ databases">
        <title>Molecular characterization of begomoviruses infecting tomato, ramie and false daisy in Fujian, China.</title>
        <authorList>
            <person name="Lin W."/>
            <person name="Du Z."/>
            <person name="Zhang J."/>
        </authorList>
    </citation>
    <scope>NUCLEOTIDE SEQUENCE</scope>
    <source>
        <strain evidence="12">FJSm04</strain>
    </source>
</reference>
<keyword evidence="6 10" id="KW-0945">Host-virus interaction</keyword>
<evidence type="ECO:0000256" key="7">
    <source>
        <dbReference type="ARBA" id="ARBA00022632"/>
    </source>
</evidence>
<dbReference type="InterPro" id="IPR005159">
    <property type="entry name" value="WCCH"/>
</dbReference>
<evidence type="ECO:0000256" key="4">
    <source>
        <dbReference type="ARBA" id="ARBA00011105"/>
    </source>
</evidence>
<comment type="function">
    <text evidence="1 10">Through its interaction with host SGS3, acts as a suppressor of RNA-mediated gene silencing, also known as post-transcriptional gene silencing (PTGS), a mechanism of plant viral defense that limits the accumulation of viral RNAs.</text>
</comment>
<keyword evidence="7" id="KW-1090">Inhibition of host innate immune response by virus</keyword>
<evidence type="ECO:0000256" key="5">
    <source>
        <dbReference type="ARBA" id="ARBA00022463"/>
    </source>
</evidence>
<keyword evidence="5 10" id="KW-0941">Suppressor of RNA silencing</keyword>
<evidence type="ECO:0000256" key="3">
    <source>
        <dbReference type="ARBA" id="ARBA00009397"/>
    </source>
</evidence>
<accession>A0A1S6XWX5</accession>
<dbReference type="Pfam" id="PF01524">
    <property type="entry name" value="Gemini_V2"/>
    <property type="match status" value="1"/>
</dbReference>
<evidence type="ECO:0000313" key="12">
    <source>
        <dbReference type="EMBL" id="AQX34424.1"/>
    </source>
</evidence>
<protein>
    <recommendedName>
        <fullName evidence="10">Protein V2</fullName>
    </recommendedName>
</protein>
<evidence type="ECO:0000256" key="6">
    <source>
        <dbReference type="ARBA" id="ARBA00022581"/>
    </source>
</evidence>
<comment type="subunit">
    <text evidence="4 10">Interacts with host SGS3.</text>
</comment>
<dbReference type="GO" id="GO:0052170">
    <property type="term" value="P:symbiont-mediated suppression of host innate immune response"/>
    <property type="evidence" value="ECO:0007669"/>
    <property type="project" value="UniProtKB-KW"/>
</dbReference>
<dbReference type="GO" id="GO:0060967">
    <property type="term" value="P:negative regulation of gene silencing by regulatory ncRNA"/>
    <property type="evidence" value="ECO:0007669"/>
    <property type="project" value="InterPro"/>
</dbReference>
<organism evidence="12">
    <name type="scientific">Ramie mosaic virus</name>
    <dbReference type="NCBI Taxonomy" id="486809"/>
    <lineage>
        <taxon>Viruses</taxon>
        <taxon>Monodnaviria</taxon>
        <taxon>Shotokuvirae</taxon>
        <taxon>Cressdnaviricota</taxon>
        <taxon>Repensiviricetes</taxon>
        <taxon>Geplafuvirales</taxon>
        <taxon>Geminiviridae</taxon>
        <taxon>Begomovirus</taxon>
        <taxon>Begomovirus solanumhsinchuense</taxon>
        <taxon>Tomato leaf curl Hsinchu virus</taxon>
    </lineage>
</organism>
<feature type="domain" description="WCCH motif" evidence="11">
    <location>
        <begin position="79"/>
        <end position="103"/>
    </location>
</feature>
<comment type="similarity">
    <text evidence="3 10">Belongs to the geminiviridae protein AV2/V2 family.</text>
</comment>
<evidence type="ECO:0000256" key="1">
    <source>
        <dbReference type="ARBA" id="ARBA00003603"/>
    </source>
</evidence>
<keyword evidence="9" id="KW-0899">Viral immunoevasion</keyword>
<sequence>MWDPLVNDFPDTVHALRCMLAIKYCQLVANTYDPDTVGYDLIRDLILVIRARNYVEASRRYSHFNSRLQSTPPAEFRQPRDQPCRCPHCPRHKQKAGLDLQAHVSQAQDVQDVQKPRCSSWV</sequence>
<comment type="subcellular location">
    <subcellularLocation>
        <location evidence="2 10">Host cytoplasm</location>
        <location evidence="2 10">Host perinuclear region</location>
    </subcellularLocation>
</comment>
<dbReference type="GO" id="GO:0044220">
    <property type="term" value="C:host cell perinuclear region of cytoplasm"/>
    <property type="evidence" value="ECO:0007669"/>
    <property type="project" value="UniProtKB-SubCell"/>
</dbReference>
<keyword evidence="8 10" id="KW-1035">Host cytoplasm</keyword>
<evidence type="ECO:0000256" key="2">
    <source>
        <dbReference type="ARBA" id="ARBA00004407"/>
    </source>
</evidence>
<name>A0A1S6XWX5_9GEMI</name>
<dbReference type="Pfam" id="PF03716">
    <property type="entry name" value="WCCH"/>
    <property type="match status" value="1"/>
</dbReference>
<evidence type="ECO:0000256" key="8">
    <source>
        <dbReference type="ARBA" id="ARBA00023200"/>
    </source>
</evidence>
<proteinExistence type="inferred from homology"/>
<dbReference type="EMBL" id="KX885030">
    <property type="protein sequence ID" value="AQX34424.1"/>
    <property type="molecule type" value="Genomic_DNA"/>
</dbReference>
<evidence type="ECO:0000256" key="10">
    <source>
        <dbReference type="RuleBase" id="RU364051"/>
    </source>
</evidence>
<dbReference type="InterPro" id="IPR002511">
    <property type="entry name" value="Gemini_V2"/>
</dbReference>